<evidence type="ECO:0000313" key="2">
    <source>
        <dbReference type="Proteomes" id="UP001164250"/>
    </source>
</evidence>
<accession>A0ACC1BDE2</accession>
<dbReference type="Proteomes" id="UP001164250">
    <property type="component" value="Chromosome 5"/>
</dbReference>
<gene>
    <name evidence="1" type="ORF">Patl1_27947</name>
</gene>
<proteinExistence type="predicted"/>
<sequence length="306" mass="34646">MEKRQQELQFLGFFGIFKESLKLIFSKPKLFTQITLTFILPLSIVSQLHKYFSYTIASKRLSYSILLEFSYYLVIFIPSLLSTSAVVCAITFLYAEKNVTFKNIRGVLRKIWKRVMITVALGLAIDFCSKKLLVRVGILIDRHFMSHQVYPIDILTTRNVIGVTLNFLNIAIVDYISIIQNLAKVVSVIEDLSGIQAMIKSNNLIEGKIGVAVLMFIAFGSCFIVINGRIYSVFLELYGGHLNWRNGVGIGIPFLILLESMVTLLALVVGAIIYFSCKSREITMRVLSTQKSFKSIEWSVLDPLIE</sequence>
<protein>
    <submittedName>
        <fullName evidence="1">Uncharacterized protein</fullName>
    </submittedName>
</protein>
<name>A0ACC1BDE2_9ROSI</name>
<reference evidence="2" key="1">
    <citation type="journal article" date="2023" name="G3 (Bethesda)">
        <title>Genome assembly and association tests identify interacting loci associated with vigor, precocity, and sex in interspecific pistachio rootstocks.</title>
        <authorList>
            <person name="Palmer W."/>
            <person name="Jacygrad E."/>
            <person name="Sagayaradj S."/>
            <person name="Cavanaugh K."/>
            <person name="Han R."/>
            <person name="Bertier L."/>
            <person name="Beede B."/>
            <person name="Kafkas S."/>
            <person name="Golino D."/>
            <person name="Preece J."/>
            <person name="Michelmore R."/>
        </authorList>
    </citation>
    <scope>NUCLEOTIDE SEQUENCE [LARGE SCALE GENOMIC DNA]</scope>
</reference>
<keyword evidence="2" id="KW-1185">Reference proteome</keyword>
<evidence type="ECO:0000313" key="1">
    <source>
        <dbReference type="EMBL" id="KAJ0096871.1"/>
    </source>
</evidence>
<comment type="caution">
    <text evidence="1">The sequence shown here is derived from an EMBL/GenBank/DDBJ whole genome shotgun (WGS) entry which is preliminary data.</text>
</comment>
<organism evidence="1 2">
    <name type="scientific">Pistacia atlantica</name>
    <dbReference type="NCBI Taxonomy" id="434234"/>
    <lineage>
        <taxon>Eukaryota</taxon>
        <taxon>Viridiplantae</taxon>
        <taxon>Streptophyta</taxon>
        <taxon>Embryophyta</taxon>
        <taxon>Tracheophyta</taxon>
        <taxon>Spermatophyta</taxon>
        <taxon>Magnoliopsida</taxon>
        <taxon>eudicotyledons</taxon>
        <taxon>Gunneridae</taxon>
        <taxon>Pentapetalae</taxon>
        <taxon>rosids</taxon>
        <taxon>malvids</taxon>
        <taxon>Sapindales</taxon>
        <taxon>Anacardiaceae</taxon>
        <taxon>Pistacia</taxon>
    </lineage>
</organism>
<dbReference type="EMBL" id="CM047901">
    <property type="protein sequence ID" value="KAJ0096871.1"/>
    <property type="molecule type" value="Genomic_DNA"/>
</dbReference>